<evidence type="ECO:0000259" key="6">
    <source>
        <dbReference type="PROSITE" id="PS50102"/>
    </source>
</evidence>
<evidence type="ECO:0000256" key="1">
    <source>
        <dbReference type="ARBA" id="ARBA00004123"/>
    </source>
</evidence>
<dbReference type="PROSITE" id="PS50102">
    <property type="entry name" value="RRM"/>
    <property type="match status" value="1"/>
</dbReference>
<dbReference type="EMBL" id="CALNXK010000071">
    <property type="protein sequence ID" value="CAH3143604.1"/>
    <property type="molecule type" value="Genomic_DNA"/>
</dbReference>
<feature type="compositionally biased region" description="Polar residues" evidence="5">
    <location>
        <begin position="16"/>
        <end position="39"/>
    </location>
</feature>
<evidence type="ECO:0000313" key="7">
    <source>
        <dbReference type="EMBL" id="CAH3143604.1"/>
    </source>
</evidence>
<evidence type="ECO:0000256" key="3">
    <source>
        <dbReference type="ARBA" id="ARBA00023242"/>
    </source>
</evidence>
<accession>A0ABN8PKQ7</accession>
<feature type="region of interest" description="Disordered" evidence="5">
    <location>
        <begin position="158"/>
        <end position="182"/>
    </location>
</feature>
<dbReference type="InterPro" id="IPR000504">
    <property type="entry name" value="RRM_dom"/>
</dbReference>
<dbReference type="PANTHER" id="PTHR15597">
    <property type="entry name" value="ATAXIN 2-BINDING PROTEIN 1-RELATED"/>
    <property type="match status" value="1"/>
</dbReference>
<organism evidence="7 8">
    <name type="scientific">Porites lobata</name>
    <dbReference type="NCBI Taxonomy" id="104759"/>
    <lineage>
        <taxon>Eukaryota</taxon>
        <taxon>Metazoa</taxon>
        <taxon>Cnidaria</taxon>
        <taxon>Anthozoa</taxon>
        <taxon>Hexacorallia</taxon>
        <taxon>Scleractinia</taxon>
        <taxon>Fungiina</taxon>
        <taxon>Poritidae</taxon>
        <taxon>Porites</taxon>
    </lineage>
</organism>
<dbReference type="InterPro" id="IPR034237">
    <property type="entry name" value="FOX1_RRM"/>
</dbReference>
<dbReference type="InterPro" id="IPR047131">
    <property type="entry name" value="RBFOX1-like"/>
</dbReference>
<dbReference type="Proteomes" id="UP001159405">
    <property type="component" value="Unassembled WGS sequence"/>
</dbReference>
<keyword evidence="2 4" id="KW-0694">RNA-binding</keyword>
<feature type="compositionally biased region" description="Polar residues" evidence="5">
    <location>
        <begin position="169"/>
        <end position="180"/>
    </location>
</feature>
<keyword evidence="8" id="KW-1185">Reference proteome</keyword>
<dbReference type="SMART" id="SM00360">
    <property type="entry name" value="RRM"/>
    <property type="match status" value="1"/>
</dbReference>
<sequence>MAQQGTSAFSAEDSSRTNGTMENVSNSQDPVSNGVQYTQPLPVQPYTEVTLPPSIDTTQQLQLQTHQLQQAGTDLLVQNGDTGPKRLHVTNIPFRFRDHDLVQMFGQFGSLADCEIIYNERGSKGFGFVTFVSSADAMKAREKLNGTVVDGRKIEVNNATPRPHAKKSPGQNRGPYTNGTAFRGMRGVRRASPVNKFSTRTIQPPQVSAYNGAYSGSYDGYDQTYGARRIGGFTGYETAAYGGGYGPASTYVAPAPAYRPAVPPQAPPTGYSTGYRYAPY</sequence>
<evidence type="ECO:0000256" key="2">
    <source>
        <dbReference type="ARBA" id="ARBA00022884"/>
    </source>
</evidence>
<comment type="caution">
    <text evidence="7">The sequence shown here is derived from an EMBL/GenBank/DDBJ whole genome shotgun (WGS) entry which is preliminary data.</text>
</comment>
<dbReference type="PANTHER" id="PTHR15597:SF22">
    <property type="entry name" value="RNA-BINDING FOX PROTEIN 1, ISOFORM H"/>
    <property type="match status" value="1"/>
</dbReference>
<feature type="region of interest" description="Disordered" evidence="5">
    <location>
        <begin position="1"/>
        <end position="39"/>
    </location>
</feature>
<feature type="domain" description="RRM" evidence="6">
    <location>
        <begin position="85"/>
        <end position="161"/>
    </location>
</feature>
<dbReference type="InterPro" id="IPR035979">
    <property type="entry name" value="RBD_domain_sf"/>
</dbReference>
<protein>
    <recommendedName>
        <fullName evidence="6">RRM domain-containing protein</fullName>
    </recommendedName>
</protein>
<evidence type="ECO:0000256" key="4">
    <source>
        <dbReference type="PROSITE-ProRule" id="PRU00176"/>
    </source>
</evidence>
<dbReference type="CDD" id="cd12407">
    <property type="entry name" value="RRM_FOX1_like"/>
    <property type="match status" value="1"/>
</dbReference>
<dbReference type="Pfam" id="PF00076">
    <property type="entry name" value="RRM_1"/>
    <property type="match status" value="1"/>
</dbReference>
<dbReference type="Gene3D" id="3.30.70.330">
    <property type="match status" value="1"/>
</dbReference>
<comment type="subcellular location">
    <subcellularLocation>
        <location evidence="1">Nucleus</location>
    </subcellularLocation>
</comment>
<keyword evidence="3" id="KW-0539">Nucleus</keyword>
<gene>
    <name evidence="7" type="ORF">PLOB_00043507</name>
</gene>
<evidence type="ECO:0000313" key="8">
    <source>
        <dbReference type="Proteomes" id="UP001159405"/>
    </source>
</evidence>
<dbReference type="SUPFAM" id="SSF54928">
    <property type="entry name" value="RNA-binding domain, RBD"/>
    <property type="match status" value="1"/>
</dbReference>
<dbReference type="InterPro" id="IPR012677">
    <property type="entry name" value="Nucleotide-bd_a/b_plait_sf"/>
</dbReference>
<reference evidence="7 8" key="1">
    <citation type="submission" date="2022-05" db="EMBL/GenBank/DDBJ databases">
        <authorList>
            <consortium name="Genoscope - CEA"/>
            <person name="William W."/>
        </authorList>
    </citation>
    <scope>NUCLEOTIDE SEQUENCE [LARGE SCALE GENOMIC DNA]</scope>
</reference>
<evidence type="ECO:0000256" key="5">
    <source>
        <dbReference type="SAM" id="MobiDB-lite"/>
    </source>
</evidence>
<name>A0ABN8PKQ7_9CNID</name>
<proteinExistence type="predicted"/>